<accession>A0ABU1FCU5</accession>
<proteinExistence type="predicted"/>
<name>A0ABU1FCU5_9RHOB</name>
<keyword evidence="2" id="KW-1185">Reference proteome</keyword>
<comment type="caution">
    <text evidence="1">The sequence shown here is derived from an EMBL/GenBank/DDBJ whole genome shotgun (WGS) entry which is preliminary data.</text>
</comment>
<dbReference type="EMBL" id="JAVKPH010000022">
    <property type="protein sequence ID" value="MDR5654212.1"/>
    <property type="molecule type" value="Genomic_DNA"/>
</dbReference>
<sequence length="48" mass="5436">MRPVVSSRIVFRKIPEGESILEYARRGGLLPQGDLDPFVLAMLREPLI</sequence>
<evidence type="ECO:0000313" key="2">
    <source>
        <dbReference type="Proteomes" id="UP001247754"/>
    </source>
</evidence>
<gene>
    <name evidence="1" type="ORF">RGD00_16480</name>
</gene>
<dbReference type="RefSeq" id="WP_310458386.1">
    <property type="nucleotide sequence ID" value="NZ_JAVKPH010000022.1"/>
</dbReference>
<dbReference type="Proteomes" id="UP001247754">
    <property type="component" value="Unassembled WGS sequence"/>
</dbReference>
<protein>
    <submittedName>
        <fullName evidence="1">Uncharacterized protein</fullName>
    </submittedName>
</protein>
<organism evidence="1 2">
    <name type="scientific">Ruixingdingia sedimenti</name>
    <dbReference type="NCBI Taxonomy" id="3073604"/>
    <lineage>
        <taxon>Bacteria</taxon>
        <taxon>Pseudomonadati</taxon>
        <taxon>Pseudomonadota</taxon>
        <taxon>Alphaproteobacteria</taxon>
        <taxon>Rhodobacterales</taxon>
        <taxon>Paracoccaceae</taxon>
        <taxon>Ruixingdingia</taxon>
    </lineage>
</organism>
<evidence type="ECO:0000313" key="1">
    <source>
        <dbReference type="EMBL" id="MDR5654212.1"/>
    </source>
</evidence>
<reference evidence="1 2" key="1">
    <citation type="submission" date="2023-09" db="EMBL/GenBank/DDBJ databases">
        <title>Xinfangfangia sedmenti sp. nov., isolated the sedment.</title>
        <authorList>
            <person name="Xu L."/>
        </authorList>
    </citation>
    <scope>NUCLEOTIDE SEQUENCE [LARGE SCALE GENOMIC DNA]</scope>
    <source>
        <strain evidence="1 2">LG-4</strain>
    </source>
</reference>